<dbReference type="EMBL" id="CP014674">
    <property type="protein sequence ID" value="AOX17053.1"/>
    <property type="molecule type" value="Genomic_DNA"/>
</dbReference>
<proteinExistence type="predicted"/>
<dbReference type="OrthoDB" id="7824597at2"/>
<sequence>MSSNVAGLPAMPQYLSIVKDEPHAVAQYAKTAPAAQRLVQEFQEAAPKIHSAKDLLGNFNALKVVLGAYGLSSLLGQKAVVRDLVTQDPTQNTSLAAKSGNVAWKNFAKTFSNWSPSPLSSSENVAQIVQKYTTVQFEDSKQVESPGLGNALYFSRQMTTDTNLAQIMSDPKLLNVVETVAGFDPTQFGALDYDQQVRALTPKVNLKDFSTPAGIQKYAQRYLATLQYKPQPTSSAANMLSLYGASGGGASILSLFSNGGDGDASLFSSLF</sequence>
<dbReference type="KEGG" id="kba:A0U89_07725"/>
<dbReference type="SUPFAM" id="SSF158837">
    <property type="entry name" value="AGR C 984p-like"/>
    <property type="match status" value="1"/>
</dbReference>
<dbReference type="InterPro" id="IPR023157">
    <property type="entry name" value="AGR-C-984p-like_sf"/>
</dbReference>
<name>A0A1D8UTT4_9PROT</name>
<reference evidence="1 2" key="1">
    <citation type="journal article" date="2016" name="Microb. Cell Fact.">
        <title>Dissection of exopolysaccharide biosynthesis in Kozakia baliensis.</title>
        <authorList>
            <person name="Brandt J.U."/>
            <person name="Jakob F."/>
            <person name="Behr J."/>
            <person name="Geissler A.J."/>
            <person name="Vogel R.F."/>
        </authorList>
    </citation>
    <scope>NUCLEOTIDE SEQUENCE [LARGE SCALE GENOMIC DNA]</scope>
    <source>
        <strain evidence="1 2">DSM 14400</strain>
    </source>
</reference>
<evidence type="ECO:0000313" key="2">
    <source>
        <dbReference type="Proteomes" id="UP000179145"/>
    </source>
</evidence>
<protein>
    <submittedName>
        <fullName evidence="1">Uncharacterized protein</fullName>
    </submittedName>
</protein>
<dbReference type="AlphaFoldDB" id="A0A1D8UTT4"/>
<dbReference type="Pfam" id="PF06748">
    <property type="entry name" value="DUF1217"/>
    <property type="match status" value="1"/>
</dbReference>
<dbReference type="InterPro" id="IPR010626">
    <property type="entry name" value="DUF1217"/>
</dbReference>
<keyword evidence="2" id="KW-1185">Reference proteome</keyword>
<accession>A0A1D8UTT4</accession>
<dbReference type="Gene3D" id="1.10.3700.10">
    <property type="entry name" value="AGR C 984p-like"/>
    <property type="match status" value="1"/>
</dbReference>
<dbReference type="eggNOG" id="ENOG502ZBJH">
    <property type="taxonomic scope" value="Bacteria"/>
</dbReference>
<dbReference type="STRING" id="153496.A0U89_07725"/>
<organism evidence="1 2">
    <name type="scientific">Kozakia baliensis</name>
    <dbReference type="NCBI Taxonomy" id="153496"/>
    <lineage>
        <taxon>Bacteria</taxon>
        <taxon>Pseudomonadati</taxon>
        <taxon>Pseudomonadota</taxon>
        <taxon>Alphaproteobacteria</taxon>
        <taxon>Acetobacterales</taxon>
        <taxon>Acetobacteraceae</taxon>
        <taxon>Kozakia</taxon>
    </lineage>
</organism>
<gene>
    <name evidence="1" type="ORF">A0U89_07725</name>
</gene>
<evidence type="ECO:0000313" key="1">
    <source>
        <dbReference type="EMBL" id="AOX17053.1"/>
    </source>
</evidence>
<dbReference type="Proteomes" id="UP000179145">
    <property type="component" value="Chromosome"/>
</dbReference>